<keyword evidence="1" id="KW-1133">Transmembrane helix</keyword>
<reference evidence="2" key="2">
    <citation type="submission" date="2020-06" db="EMBL/GenBank/DDBJ databases">
        <title>Helianthus annuus Genome sequencing and assembly Release 2.</title>
        <authorList>
            <person name="Gouzy J."/>
            <person name="Langlade N."/>
            <person name="Munos S."/>
        </authorList>
    </citation>
    <scope>NUCLEOTIDE SEQUENCE</scope>
    <source>
        <tissue evidence="2">Leaves</tissue>
    </source>
</reference>
<proteinExistence type="predicted"/>
<evidence type="ECO:0000313" key="3">
    <source>
        <dbReference type="Proteomes" id="UP000215914"/>
    </source>
</evidence>
<protein>
    <submittedName>
        <fullName evidence="2">Uncharacterized protein</fullName>
    </submittedName>
</protein>
<feature type="transmembrane region" description="Helical" evidence="1">
    <location>
        <begin position="6"/>
        <end position="25"/>
    </location>
</feature>
<organism evidence="2 3">
    <name type="scientific">Helianthus annuus</name>
    <name type="common">Common sunflower</name>
    <dbReference type="NCBI Taxonomy" id="4232"/>
    <lineage>
        <taxon>Eukaryota</taxon>
        <taxon>Viridiplantae</taxon>
        <taxon>Streptophyta</taxon>
        <taxon>Embryophyta</taxon>
        <taxon>Tracheophyta</taxon>
        <taxon>Spermatophyta</taxon>
        <taxon>Magnoliopsida</taxon>
        <taxon>eudicotyledons</taxon>
        <taxon>Gunneridae</taxon>
        <taxon>Pentapetalae</taxon>
        <taxon>asterids</taxon>
        <taxon>campanulids</taxon>
        <taxon>Asterales</taxon>
        <taxon>Asteraceae</taxon>
        <taxon>Asteroideae</taxon>
        <taxon>Heliantheae alliance</taxon>
        <taxon>Heliantheae</taxon>
        <taxon>Helianthus</taxon>
    </lineage>
</organism>
<evidence type="ECO:0000313" key="2">
    <source>
        <dbReference type="EMBL" id="KAF5787469.1"/>
    </source>
</evidence>
<comment type="caution">
    <text evidence="2">The sequence shown here is derived from an EMBL/GenBank/DDBJ whole genome shotgun (WGS) entry which is preliminary data.</text>
</comment>
<dbReference type="AlphaFoldDB" id="A0A9K3I014"/>
<dbReference type="Gramene" id="mRNA:HanXRQr2_Chr10g0453171">
    <property type="protein sequence ID" value="CDS:HanXRQr2_Chr10g0453171.1"/>
    <property type="gene ID" value="HanXRQr2_Chr10g0453171"/>
</dbReference>
<name>A0A9K3I014_HELAN</name>
<sequence>MPVSSSSSLLFITAGTLAIGSLLFISRRLLPPPSTASNSRVHREYHTNLPQRRFNIRRLDLSFRIGRNRRIVLLVQAATFYVHENGVRTQLWFSIRIGGSSVEKEVNALLILLFLKWLIAPVVVEMMEEVEYGSVMYLCSLRLPVVAWAIG</sequence>
<keyword evidence="1" id="KW-0812">Transmembrane</keyword>
<dbReference type="Proteomes" id="UP000215914">
    <property type="component" value="Unassembled WGS sequence"/>
</dbReference>
<accession>A0A9K3I014</accession>
<gene>
    <name evidence="2" type="ORF">HanXRQr2_Chr10g0453171</name>
</gene>
<keyword evidence="1" id="KW-0472">Membrane</keyword>
<reference evidence="2" key="1">
    <citation type="journal article" date="2017" name="Nature">
        <title>The sunflower genome provides insights into oil metabolism, flowering and Asterid evolution.</title>
        <authorList>
            <person name="Badouin H."/>
            <person name="Gouzy J."/>
            <person name="Grassa C.J."/>
            <person name="Murat F."/>
            <person name="Staton S.E."/>
            <person name="Cottret L."/>
            <person name="Lelandais-Briere C."/>
            <person name="Owens G.L."/>
            <person name="Carrere S."/>
            <person name="Mayjonade B."/>
            <person name="Legrand L."/>
            <person name="Gill N."/>
            <person name="Kane N.C."/>
            <person name="Bowers J.E."/>
            <person name="Hubner S."/>
            <person name="Bellec A."/>
            <person name="Berard A."/>
            <person name="Berges H."/>
            <person name="Blanchet N."/>
            <person name="Boniface M.C."/>
            <person name="Brunel D."/>
            <person name="Catrice O."/>
            <person name="Chaidir N."/>
            <person name="Claudel C."/>
            <person name="Donnadieu C."/>
            <person name="Faraut T."/>
            <person name="Fievet G."/>
            <person name="Helmstetter N."/>
            <person name="King M."/>
            <person name="Knapp S.J."/>
            <person name="Lai Z."/>
            <person name="Le Paslier M.C."/>
            <person name="Lippi Y."/>
            <person name="Lorenzon L."/>
            <person name="Mandel J.R."/>
            <person name="Marage G."/>
            <person name="Marchand G."/>
            <person name="Marquand E."/>
            <person name="Bret-Mestries E."/>
            <person name="Morien E."/>
            <person name="Nambeesan S."/>
            <person name="Nguyen T."/>
            <person name="Pegot-Espagnet P."/>
            <person name="Pouilly N."/>
            <person name="Raftis F."/>
            <person name="Sallet E."/>
            <person name="Schiex T."/>
            <person name="Thomas J."/>
            <person name="Vandecasteele C."/>
            <person name="Vares D."/>
            <person name="Vear F."/>
            <person name="Vautrin S."/>
            <person name="Crespi M."/>
            <person name="Mangin B."/>
            <person name="Burke J.M."/>
            <person name="Salse J."/>
            <person name="Munos S."/>
            <person name="Vincourt P."/>
            <person name="Rieseberg L.H."/>
            <person name="Langlade N.B."/>
        </authorList>
    </citation>
    <scope>NUCLEOTIDE SEQUENCE</scope>
    <source>
        <tissue evidence="2">Leaves</tissue>
    </source>
</reference>
<evidence type="ECO:0000256" key="1">
    <source>
        <dbReference type="SAM" id="Phobius"/>
    </source>
</evidence>
<keyword evidence="3" id="KW-1185">Reference proteome</keyword>
<dbReference type="EMBL" id="MNCJ02000325">
    <property type="protein sequence ID" value="KAF5787469.1"/>
    <property type="molecule type" value="Genomic_DNA"/>
</dbReference>